<proteinExistence type="predicted"/>
<sequence>MPITVPHPSFDFPALVRDRVQEEEKLAALDAYDSFDSHSPLSLPPQTPPPSSPTPENLSLADVPNLPPLEPASSTKLHAKRQSKRNRHLKRQRAKDDRYAYDYEVPPPLRFKHTHATDPIAMEFDTDSAPHASTAYVGLREESWKREHTLDELLSPEYSFRHCPWIGQYIHHRSLRSINSFPPSTPTPIIDREGRIIAALAGQPDDPKWNEVHEEAIQSLESLRKQCKFSEDQRKHRRGKFGALSIGISYGGGQTHPQNLHHNKSNTAVLMALLNTLAFVHLAAFASSAFATWAPNLFHYYATHLCDLLVHDATLVLNWASSIFASATFNFGPRTLCFRHTDSANLPFGWCTITALGRYNFRRGGHLVLWDLKLVVDFPPGSTILIPSAILRHSNTAIGKRE</sequence>
<dbReference type="Proteomes" id="UP001175211">
    <property type="component" value="Unassembled WGS sequence"/>
</dbReference>
<dbReference type="EMBL" id="JAUEPS010000065">
    <property type="protein sequence ID" value="KAK0442271.1"/>
    <property type="molecule type" value="Genomic_DNA"/>
</dbReference>
<comment type="caution">
    <text evidence="2">The sequence shown here is derived from an EMBL/GenBank/DDBJ whole genome shotgun (WGS) entry which is preliminary data.</text>
</comment>
<dbReference type="AlphaFoldDB" id="A0AA39JI92"/>
<accession>A0AA39JI92</accession>
<reference evidence="2" key="1">
    <citation type="submission" date="2023-06" db="EMBL/GenBank/DDBJ databases">
        <authorList>
            <consortium name="Lawrence Berkeley National Laboratory"/>
            <person name="Ahrendt S."/>
            <person name="Sahu N."/>
            <person name="Indic B."/>
            <person name="Wong-Bajracharya J."/>
            <person name="Merenyi Z."/>
            <person name="Ke H.-M."/>
            <person name="Monk M."/>
            <person name="Kocsube S."/>
            <person name="Drula E."/>
            <person name="Lipzen A."/>
            <person name="Balint B."/>
            <person name="Henrissat B."/>
            <person name="Andreopoulos B."/>
            <person name="Martin F.M."/>
            <person name="Harder C.B."/>
            <person name="Rigling D."/>
            <person name="Ford K.L."/>
            <person name="Foster G.D."/>
            <person name="Pangilinan J."/>
            <person name="Papanicolaou A."/>
            <person name="Barry K."/>
            <person name="LaButti K."/>
            <person name="Viragh M."/>
            <person name="Koriabine M."/>
            <person name="Yan M."/>
            <person name="Riley R."/>
            <person name="Champramary S."/>
            <person name="Plett K.L."/>
            <person name="Tsai I.J."/>
            <person name="Slot J."/>
            <person name="Sipos G."/>
            <person name="Plett J."/>
            <person name="Nagy L.G."/>
            <person name="Grigoriev I.V."/>
        </authorList>
    </citation>
    <scope>NUCLEOTIDE SEQUENCE</scope>
    <source>
        <strain evidence="2">CCBAS 213</strain>
    </source>
</reference>
<keyword evidence="3" id="KW-1185">Reference proteome</keyword>
<dbReference type="RefSeq" id="XP_060324244.1">
    <property type="nucleotide sequence ID" value="XM_060470211.1"/>
</dbReference>
<organism evidence="2 3">
    <name type="scientific">Armillaria tabescens</name>
    <name type="common">Ringless honey mushroom</name>
    <name type="synonym">Agaricus tabescens</name>
    <dbReference type="NCBI Taxonomy" id="1929756"/>
    <lineage>
        <taxon>Eukaryota</taxon>
        <taxon>Fungi</taxon>
        <taxon>Dikarya</taxon>
        <taxon>Basidiomycota</taxon>
        <taxon>Agaricomycotina</taxon>
        <taxon>Agaricomycetes</taxon>
        <taxon>Agaricomycetidae</taxon>
        <taxon>Agaricales</taxon>
        <taxon>Marasmiineae</taxon>
        <taxon>Physalacriaceae</taxon>
        <taxon>Desarmillaria</taxon>
    </lineage>
</organism>
<feature type="compositionally biased region" description="Basic residues" evidence="1">
    <location>
        <begin position="77"/>
        <end position="93"/>
    </location>
</feature>
<dbReference type="GeneID" id="85353759"/>
<feature type="compositionally biased region" description="Pro residues" evidence="1">
    <location>
        <begin position="42"/>
        <end position="53"/>
    </location>
</feature>
<name>A0AA39JI92_ARMTA</name>
<protein>
    <submittedName>
        <fullName evidence="2">Uncharacterized protein</fullName>
    </submittedName>
</protein>
<evidence type="ECO:0000256" key="1">
    <source>
        <dbReference type="SAM" id="MobiDB-lite"/>
    </source>
</evidence>
<evidence type="ECO:0000313" key="2">
    <source>
        <dbReference type="EMBL" id="KAK0442271.1"/>
    </source>
</evidence>
<dbReference type="Gene3D" id="3.60.130.30">
    <property type="match status" value="1"/>
</dbReference>
<evidence type="ECO:0000313" key="3">
    <source>
        <dbReference type="Proteomes" id="UP001175211"/>
    </source>
</evidence>
<feature type="region of interest" description="Disordered" evidence="1">
    <location>
        <begin position="31"/>
        <end position="98"/>
    </location>
</feature>
<gene>
    <name evidence="2" type="ORF">EV420DRAFT_1485394</name>
</gene>